<dbReference type="InterPro" id="IPR011989">
    <property type="entry name" value="ARM-like"/>
</dbReference>
<evidence type="ECO:0000256" key="3">
    <source>
        <dbReference type="ARBA" id="ARBA00022927"/>
    </source>
</evidence>
<evidence type="ECO:0000256" key="2">
    <source>
        <dbReference type="ARBA" id="ARBA00022448"/>
    </source>
</evidence>
<dbReference type="STRING" id="49451.A0A314LFA0"/>
<keyword evidence="2" id="KW-0813">Transport</keyword>
<name>A0A314LFA0_NICAT</name>
<dbReference type="Gene3D" id="1.25.10.10">
    <property type="entry name" value="Leucine-rich Repeat Variant"/>
    <property type="match status" value="1"/>
</dbReference>
<keyword evidence="3" id="KW-0653">Protein transport</keyword>
<proteinExistence type="inferred from homology"/>
<dbReference type="Proteomes" id="UP000187609">
    <property type="component" value="Unassembled WGS sequence"/>
</dbReference>
<dbReference type="AlphaFoldDB" id="A0A314LFA0"/>
<reference evidence="4" key="1">
    <citation type="submission" date="2016-11" db="EMBL/GenBank/DDBJ databases">
        <title>The genome of Nicotiana attenuata.</title>
        <authorList>
            <person name="Xu S."/>
            <person name="Brockmoeller T."/>
            <person name="Gaquerel E."/>
            <person name="Navarro A."/>
            <person name="Kuhl H."/>
            <person name="Gase K."/>
            <person name="Ling Z."/>
            <person name="Zhou W."/>
            <person name="Kreitzer C."/>
            <person name="Stanke M."/>
            <person name="Tang H."/>
            <person name="Lyons E."/>
            <person name="Pandey P."/>
            <person name="Pandey S.P."/>
            <person name="Timmermann B."/>
            <person name="Baldwin I.T."/>
        </authorList>
    </citation>
    <scope>NUCLEOTIDE SEQUENCE [LARGE SCALE GENOMIC DNA]</scope>
    <source>
        <strain evidence="4">UT</strain>
    </source>
</reference>
<evidence type="ECO:0000313" key="4">
    <source>
        <dbReference type="EMBL" id="OIT40430.1"/>
    </source>
</evidence>
<comment type="caution">
    <text evidence="4">The sequence shown here is derived from an EMBL/GenBank/DDBJ whole genome shotgun (WGS) entry which is preliminary data.</text>
</comment>
<dbReference type="EMBL" id="MJEQ01000024">
    <property type="protein sequence ID" value="OIT40430.1"/>
    <property type="molecule type" value="Genomic_DNA"/>
</dbReference>
<dbReference type="InterPro" id="IPR016024">
    <property type="entry name" value="ARM-type_fold"/>
</dbReference>
<evidence type="ECO:0000256" key="1">
    <source>
        <dbReference type="ARBA" id="ARBA00010394"/>
    </source>
</evidence>
<dbReference type="SMR" id="A0A314LFA0"/>
<dbReference type="GO" id="GO:0015031">
    <property type="term" value="P:protein transport"/>
    <property type="evidence" value="ECO:0007669"/>
    <property type="project" value="UniProtKB-KW"/>
</dbReference>
<accession>A0A314LFA0</accession>
<comment type="similarity">
    <text evidence="1">Belongs to the importin alpha family.</text>
</comment>
<organism evidence="4 5">
    <name type="scientific">Nicotiana attenuata</name>
    <name type="common">Coyote tobacco</name>
    <dbReference type="NCBI Taxonomy" id="49451"/>
    <lineage>
        <taxon>Eukaryota</taxon>
        <taxon>Viridiplantae</taxon>
        <taxon>Streptophyta</taxon>
        <taxon>Embryophyta</taxon>
        <taxon>Tracheophyta</taxon>
        <taxon>Spermatophyta</taxon>
        <taxon>Magnoliopsida</taxon>
        <taxon>eudicotyledons</taxon>
        <taxon>Gunneridae</taxon>
        <taxon>Pentapetalae</taxon>
        <taxon>asterids</taxon>
        <taxon>lamiids</taxon>
        <taxon>Solanales</taxon>
        <taxon>Solanaceae</taxon>
        <taxon>Nicotianoideae</taxon>
        <taxon>Nicotianeae</taxon>
        <taxon>Nicotiana</taxon>
    </lineage>
</organism>
<dbReference type="PANTHER" id="PTHR23316">
    <property type="entry name" value="IMPORTIN ALPHA"/>
    <property type="match status" value="1"/>
</dbReference>
<protein>
    <submittedName>
        <fullName evidence="4">Uncharacterized protein</fullName>
    </submittedName>
</protein>
<gene>
    <name evidence="4" type="ORF">A4A49_03568</name>
</gene>
<evidence type="ECO:0000313" key="5">
    <source>
        <dbReference type="Proteomes" id="UP000187609"/>
    </source>
</evidence>
<dbReference type="SUPFAM" id="SSF48371">
    <property type="entry name" value="ARM repeat"/>
    <property type="match status" value="1"/>
</dbReference>
<keyword evidence="5" id="KW-1185">Reference proteome</keyword>
<dbReference type="Gramene" id="OIT40430">
    <property type="protein sequence ID" value="OIT40430"/>
    <property type="gene ID" value="A4A49_03568"/>
</dbReference>
<sequence length="366" mass="41228">MHVDKVRSATVAVKIRKTKRETPKRPVEAAWVLTSAFDGSTPSNDHLLEPIFQKLYSNQESLELAVVGILSDHTILQGIATKQFRTLLSINEKLDLCEAMKFSVILRFAQFIKMPYCLQQLKAVLVVGEVKHGVLTPLLNKLKEANNNFPMQREATRTLSLIFKSRPDLPSKQVTSAVYSLLELLRSDDDEVLTNVCCALSYRIDDHWFNPADLGCLVTSLDNHNEDADVVNNICSIMYEIIERGNIEAMIAAEFIQSLVNLIQTLKVGELDPVRVETIIYAAVATINIVIASGNGAHIKYLADISCIEVLCDFIASRCSEKFMRNSVRRLEKILEVGAKDALSIDYVCRIEKKIESIHAKWYHMF</sequence>